<gene>
    <name evidence="2" type="ORF">HAPAU_15510</name>
</gene>
<protein>
    <submittedName>
        <fullName evidence="2">Uncharacterized protein</fullName>
    </submittedName>
</protein>
<dbReference type="EMBL" id="LTAZ01000004">
    <property type="protein sequence ID" value="KYH26453.1"/>
    <property type="molecule type" value="Genomic_DNA"/>
</dbReference>
<dbReference type="PATRIC" id="fig|1008153.3.peg.1571"/>
<dbReference type="OrthoDB" id="205781at2157"/>
<keyword evidence="1" id="KW-1133">Transmembrane helix</keyword>
<feature type="transmembrane region" description="Helical" evidence="1">
    <location>
        <begin position="28"/>
        <end position="48"/>
    </location>
</feature>
<evidence type="ECO:0000313" key="2">
    <source>
        <dbReference type="EMBL" id="KYH26453.1"/>
    </source>
</evidence>
<keyword evidence="1" id="KW-0472">Membrane</keyword>
<dbReference type="Proteomes" id="UP000075321">
    <property type="component" value="Unassembled WGS sequence"/>
</dbReference>
<keyword evidence="3" id="KW-1185">Reference proteome</keyword>
<evidence type="ECO:0000256" key="1">
    <source>
        <dbReference type="SAM" id="Phobius"/>
    </source>
</evidence>
<name>A0A151AFR8_9EURY</name>
<dbReference type="InterPro" id="IPR058283">
    <property type="entry name" value="DUF7977"/>
</dbReference>
<reference evidence="2 3" key="1">
    <citation type="submission" date="2016-02" db="EMBL/GenBank/DDBJ databases">
        <title>Genome sequence of Halalkalicoccus paucihalophilus DSM 24557.</title>
        <authorList>
            <person name="Poehlein A."/>
            <person name="Daniel R."/>
        </authorList>
    </citation>
    <scope>NUCLEOTIDE SEQUENCE [LARGE SCALE GENOMIC DNA]</scope>
    <source>
        <strain evidence="2 3">DSM 24557</strain>
    </source>
</reference>
<sequence length="81" mass="9112">MSDDRGYVYEPGVERTTSPDEREFDWRGWTLVGVIVFAFLVAPAVILFHPPEAVPFFVAYLVLPLLPAVLLGFVAVWSTTR</sequence>
<evidence type="ECO:0000313" key="3">
    <source>
        <dbReference type="Proteomes" id="UP000075321"/>
    </source>
</evidence>
<feature type="transmembrane region" description="Helical" evidence="1">
    <location>
        <begin position="54"/>
        <end position="77"/>
    </location>
</feature>
<accession>A0A151AFR8</accession>
<organism evidence="2 3">
    <name type="scientific">Halalkalicoccus paucihalophilus</name>
    <dbReference type="NCBI Taxonomy" id="1008153"/>
    <lineage>
        <taxon>Archaea</taxon>
        <taxon>Methanobacteriati</taxon>
        <taxon>Methanobacteriota</taxon>
        <taxon>Stenosarchaea group</taxon>
        <taxon>Halobacteria</taxon>
        <taxon>Halobacteriales</taxon>
        <taxon>Halococcaceae</taxon>
        <taxon>Halalkalicoccus</taxon>
    </lineage>
</organism>
<proteinExistence type="predicted"/>
<keyword evidence="1" id="KW-0812">Transmembrane</keyword>
<comment type="caution">
    <text evidence="2">The sequence shown here is derived from an EMBL/GenBank/DDBJ whole genome shotgun (WGS) entry which is preliminary data.</text>
</comment>
<dbReference type="AlphaFoldDB" id="A0A151AFR8"/>
<dbReference type="RefSeq" id="WP_066381174.1">
    <property type="nucleotide sequence ID" value="NZ_LTAZ01000004.1"/>
</dbReference>
<dbReference type="Pfam" id="PF25932">
    <property type="entry name" value="DUF7977"/>
    <property type="match status" value="1"/>
</dbReference>